<name>A0A6H5HV65_9HYME</name>
<gene>
    <name evidence="1" type="ORF">TBRA_LOCUS412</name>
</gene>
<protein>
    <submittedName>
        <fullName evidence="1">Uncharacterized protein</fullName>
    </submittedName>
</protein>
<dbReference type="EMBL" id="CADCXV010000091">
    <property type="protein sequence ID" value="CAB0028200.1"/>
    <property type="molecule type" value="Genomic_DNA"/>
</dbReference>
<organism evidence="1 2">
    <name type="scientific">Trichogramma brassicae</name>
    <dbReference type="NCBI Taxonomy" id="86971"/>
    <lineage>
        <taxon>Eukaryota</taxon>
        <taxon>Metazoa</taxon>
        <taxon>Ecdysozoa</taxon>
        <taxon>Arthropoda</taxon>
        <taxon>Hexapoda</taxon>
        <taxon>Insecta</taxon>
        <taxon>Pterygota</taxon>
        <taxon>Neoptera</taxon>
        <taxon>Endopterygota</taxon>
        <taxon>Hymenoptera</taxon>
        <taxon>Apocrita</taxon>
        <taxon>Proctotrupomorpha</taxon>
        <taxon>Chalcidoidea</taxon>
        <taxon>Trichogrammatidae</taxon>
        <taxon>Trichogramma</taxon>
    </lineage>
</organism>
<evidence type="ECO:0000313" key="2">
    <source>
        <dbReference type="Proteomes" id="UP000479190"/>
    </source>
</evidence>
<dbReference type="Proteomes" id="UP000479190">
    <property type="component" value="Unassembled WGS sequence"/>
</dbReference>
<dbReference type="AlphaFoldDB" id="A0A6H5HV65"/>
<proteinExistence type="predicted"/>
<evidence type="ECO:0000313" key="1">
    <source>
        <dbReference type="EMBL" id="CAB0028200.1"/>
    </source>
</evidence>
<keyword evidence="2" id="KW-1185">Reference proteome</keyword>
<sequence>MNEFNRERSARVNPIDDDHCRSCDFRKIRAPVPSAFNSLSNLSFSSILPQSRLLLTFNSYDSLICITRSFLKLNSVSSISSKDATSSPTDDSQCLDERCRRWLWWRIALLLQLGP</sequence>
<reference evidence="1 2" key="1">
    <citation type="submission" date="2020-02" db="EMBL/GenBank/DDBJ databases">
        <authorList>
            <person name="Ferguson B K."/>
        </authorList>
    </citation>
    <scope>NUCLEOTIDE SEQUENCE [LARGE SCALE GENOMIC DNA]</scope>
</reference>
<accession>A0A6H5HV65</accession>